<dbReference type="AlphaFoldDB" id="A0A6N2BLT7"/>
<protein>
    <submittedName>
        <fullName evidence="1">Uncharacterized protein</fullName>
    </submittedName>
</protein>
<dbReference type="EMBL" id="RXGB01002251">
    <property type="protein sequence ID" value="TMW95715.1"/>
    <property type="molecule type" value="Genomic_DNA"/>
</dbReference>
<name>A0A6N2BLT7_SOLCI</name>
<evidence type="ECO:0000313" key="1">
    <source>
        <dbReference type="EMBL" id="TMW95715.1"/>
    </source>
</evidence>
<comment type="caution">
    <text evidence="1">The sequence shown here is derived from an EMBL/GenBank/DDBJ whole genome shotgun (WGS) entry which is preliminary data.</text>
</comment>
<proteinExistence type="predicted"/>
<accession>A0A6N2BLT7</accession>
<sequence length="114" mass="13645">MRSIIQGPTTNEEEKIETSEIYHHETWEFEKHSFKLQECTNSMVNHHLFPQQETKEYILEWGLTRNGFILTSTTYEYIKDKRFKHPGVPNEKLKWIWAANVPGEIKTLVFLLQH</sequence>
<organism evidence="1">
    <name type="scientific">Solanum chilense</name>
    <name type="common">Tomato</name>
    <name type="synonym">Lycopersicon chilense</name>
    <dbReference type="NCBI Taxonomy" id="4083"/>
    <lineage>
        <taxon>Eukaryota</taxon>
        <taxon>Viridiplantae</taxon>
        <taxon>Streptophyta</taxon>
        <taxon>Embryophyta</taxon>
        <taxon>Tracheophyta</taxon>
        <taxon>Spermatophyta</taxon>
        <taxon>Magnoliopsida</taxon>
        <taxon>eudicotyledons</taxon>
        <taxon>Gunneridae</taxon>
        <taxon>Pentapetalae</taxon>
        <taxon>asterids</taxon>
        <taxon>lamiids</taxon>
        <taxon>Solanales</taxon>
        <taxon>Solanaceae</taxon>
        <taxon>Solanoideae</taxon>
        <taxon>Solaneae</taxon>
        <taxon>Solanum</taxon>
        <taxon>Solanum subgen. Lycopersicon</taxon>
    </lineage>
</organism>
<gene>
    <name evidence="1" type="ORF">EJD97_008445</name>
</gene>
<reference evidence="1" key="1">
    <citation type="submission" date="2019-05" db="EMBL/GenBank/DDBJ databases">
        <title>The de novo reference genome and transcriptome assemblies of the wild tomato species Solanum chilense.</title>
        <authorList>
            <person name="Stam R."/>
            <person name="Nosenko T."/>
            <person name="Hoerger A.C."/>
            <person name="Stephan W."/>
            <person name="Seidel M.A."/>
            <person name="Kuhn J.M.M."/>
            <person name="Haberer G."/>
            <person name="Tellier A."/>
        </authorList>
    </citation>
    <scope>NUCLEOTIDE SEQUENCE</scope>
    <source>
        <tissue evidence="1">Mature leaves</tissue>
    </source>
</reference>